<evidence type="ECO:0000256" key="1">
    <source>
        <dbReference type="SAM" id="MobiDB-lite"/>
    </source>
</evidence>
<proteinExistence type="predicted"/>
<reference evidence="2 3" key="1">
    <citation type="submission" date="2016-07" db="EMBL/GenBank/DDBJ databases">
        <title>Pervasive Adenine N6-methylation of Active Genes in Fungi.</title>
        <authorList>
            <consortium name="DOE Joint Genome Institute"/>
            <person name="Mondo S.J."/>
            <person name="Dannebaum R.O."/>
            <person name="Kuo R.C."/>
            <person name="Labutti K."/>
            <person name="Haridas S."/>
            <person name="Kuo A."/>
            <person name="Salamov A."/>
            <person name="Ahrendt S.R."/>
            <person name="Lipzen A."/>
            <person name="Sullivan W."/>
            <person name="Andreopoulos W.B."/>
            <person name="Clum A."/>
            <person name="Lindquist E."/>
            <person name="Daum C."/>
            <person name="Ramamoorthy G.K."/>
            <person name="Gryganskyi A."/>
            <person name="Culley D."/>
            <person name="Magnuson J.K."/>
            <person name="James T.Y."/>
            <person name="O'Malley M.A."/>
            <person name="Stajich J.E."/>
            <person name="Spatafora J.W."/>
            <person name="Visel A."/>
            <person name="Grigoriev I.V."/>
        </authorList>
    </citation>
    <scope>NUCLEOTIDE SEQUENCE [LARGE SCALE GENOMIC DNA]</scope>
    <source>
        <strain evidence="2 3">CBS 115471</strain>
    </source>
</reference>
<sequence length="184" mass="20352">MLVLVRGMQQRNGILCAAVRCCCCIQKTHRPVDRPSSLRLLGSHKQRDAFGSISPLSIVSSQGYPWWVLCSPWKQVACDCTHPSSWSSPPSAQGKQYAVHSAWLIHRSSAEVPARQVTCSSRASETEGAYPWGSPDSWAGQTKTKRRFTEGARGKLEDIRQVEEGSCLGRAPPVRPNMSLTWKS</sequence>
<accession>A0A1Y1ZGP2</accession>
<protein>
    <submittedName>
        <fullName evidence="2">Uncharacterized protein</fullName>
    </submittedName>
</protein>
<name>A0A1Y1ZGP2_9PLEO</name>
<dbReference type="AlphaFoldDB" id="A0A1Y1ZGP2"/>
<evidence type="ECO:0000313" key="2">
    <source>
        <dbReference type="EMBL" id="ORY09344.1"/>
    </source>
</evidence>
<comment type="caution">
    <text evidence="2">The sequence shown here is derived from an EMBL/GenBank/DDBJ whole genome shotgun (WGS) entry which is preliminary data.</text>
</comment>
<dbReference type="Proteomes" id="UP000193144">
    <property type="component" value="Unassembled WGS sequence"/>
</dbReference>
<dbReference type="EMBL" id="MCFA01000087">
    <property type="protein sequence ID" value="ORY09344.1"/>
    <property type="molecule type" value="Genomic_DNA"/>
</dbReference>
<feature type="region of interest" description="Disordered" evidence="1">
    <location>
        <begin position="125"/>
        <end position="149"/>
    </location>
</feature>
<evidence type="ECO:0000313" key="3">
    <source>
        <dbReference type="Proteomes" id="UP000193144"/>
    </source>
</evidence>
<gene>
    <name evidence="2" type="ORF">BCR34DRAFT_372115</name>
</gene>
<organism evidence="2 3">
    <name type="scientific">Clohesyomyces aquaticus</name>
    <dbReference type="NCBI Taxonomy" id="1231657"/>
    <lineage>
        <taxon>Eukaryota</taxon>
        <taxon>Fungi</taxon>
        <taxon>Dikarya</taxon>
        <taxon>Ascomycota</taxon>
        <taxon>Pezizomycotina</taxon>
        <taxon>Dothideomycetes</taxon>
        <taxon>Pleosporomycetidae</taxon>
        <taxon>Pleosporales</taxon>
        <taxon>Lindgomycetaceae</taxon>
        <taxon>Clohesyomyces</taxon>
    </lineage>
</organism>
<keyword evidence="3" id="KW-1185">Reference proteome</keyword>